<reference evidence="3" key="1">
    <citation type="journal article" date="2008" name="Genome Res.">
        <title>The genome of Pelotomaculum thermopropionicum reveals niche-associated evolution in anaerobic microbiota.</title>
        <authorList>
            <person name="Kosaka T."/>
            <person name="Kato S."/>
            <person name="Shimoyama T."/>
            <person name="Ishii S."/>
            <person name="Abe T."/>
            <person name="Watanabe K."/>
        </authorList>
    </citation>
    <scope>NUCLEOTIDE SEQUENCE [LARGE SCALE GENOMIC DNA]</scope>
    <source>
        <strain evidence="3">DSM 13744 / JCM 10971 / SI</strain>
    </source>
</reference>
<feature type="domain" description="MoaB/Mog" evidence="1">
    <location>
        <begin position="129"/>
        <end position="270"/>
    </location>
</feature>
<dbReference type="HOGENOM" id="CLU_920830_0_0_9"/>
<keyword evidence="3" id="KW-1185">Reference proteome</keyword>
<dbReference type="InterPro" id="IPR050101">
    <property type="entry name" value="CinA"/>
</dbReference>
<proteinExistence type="predicted"/>
<gene>
    <name evidence="2" type="ordered locus">PTH_0485</name>
</gene>
<organism evidence="2 3">
    <name type="scientific">Pelotomaculum thermopropionicum (strain DSM 13744 / JCM 10971 / SI)</name>
    <dbReference type="NCBI Taxonomy" id="370438"/>
    <lineage>
        <taxon>Bacteria</taxon>
        <taxon>Bacillati</taxon>
        <taxon>Bacillota</taxon>
        <taxon>Clostridia</taxon>
        <taxon>Eubacteriales</taxon>
        <taxon>Desulfotomaculaceae</taxon>
        <taxon>Pelotomaculum</taxon>
    </lineage>
</organism>
<protein>
    <recommendedName>
        <fullName evidence="1">MoaB/Mog domain-containing protein</fullName>
    </recommendedName>
</protein>
<dbReference type="InterPro" id="IPR036425">
    <property type="entry name" value="MoaB/Mog-like_dom_sf"/>
</dbReference>
<sequence>MELNLLEKTELWITGVELDRANLNEVAAAVAGVLKLPAESVLVIDVRDGVVALDILRRKIMAEQIVGKERELLASLAAVSGVRLTPRAAVHARGILGLIAADPEQREEILERAGRLAEQVKSTAARRGMVFATGREVQEGLIEDTNSPYLIELFEKNGYRMRFGGVLPDDLETITGRLRAAAAEGYGLVVTTGGVGAEDKDFTVEGICRLDPLAETPSILHFHAGQGRHVKGGVRIAVGRAGLTTFVALPGPHDEVRLAAPVLLEGLKAGADKKHLAGALAGVLREKWRRAF</sequence>
<dbReference type="PANTHER" id="PTHR13939:SF0">
    <property type="entry name" value="NMN AMIDOHYDROLASE-LIKE PROTEIN YFAY"/>
    <property type="match status" value="1"/>
</dbReference>
<dbReference type="Pfam" id="PF00994">
    <property type="entry name" value="MoCF_biosynth"/>
    <property type="match status" value="1"/>
</dbReference>
<dbReference type="SMART" id="SM00852">
    <property type="entry name" value="MoCF_biosynth"/>
    <property type="match status" value="1"/>
</dbReference>
<name>A5D525_PELTS</name>
<dbReference type="Gene3D" id="3.40.980.10">
    <property type="entry name" value="MoaB/Mog-like domain"/>
    <property type="match status" value="1"/>
</dbReference>
<dbReference type="PANTHER" id="PTHR13939">
    <property type="entry name" value="NICOTINAMIDE-NUCLEOTIDE AMIDOHYDROLASE PNCC"/>
    <property type="match status" value="1"/>
</dbReference>
<dbReference type="Proteomes" id="UP000006556">
    <property type="component" value="Chromosome"/>
</dbReference>
<dbReference type="eggNOG" id="COG1058">
    <property type="taxonomic scope" value="Bacteria"/>
</dbReference>
<dbReference type="EMBL" id="AP009389">
    <property type="protein sequence ID" value="BAF58666.1"/>
    <property type="molecule type" value="Genomic_DNA"/>
</dbReference>
<evidence type="ECO:0000313" key="2">
    <source>
        <dbReference type="EMBL" id="BAF58666.1"/>
    </source>
</evidence>
<dbReference type="AlphaFoldDB" id="A5D525"/>
<accession>A5D525</accession>
<evidence type="ECO:0000313" key="3">
    <source>
        <dbReference type="Proteomes" id="UP000006556"/>
    </source>
</evidence>
<dbReference type="STRING" id="370438.PTH_0485"/>
<dbReference type="SUPFAM" id="SSF53218">
    <property type="entry name" value="Molybdenum cofactor biosynthesis proteins"/>
    <property type="match status" value="1"/>
</dbReference>
<evidence type="ECO:0000259" key="1">
    <source>
        <dbReference type="SMART" id="SM00852"/>
    </source>
</evidence>
<dbReference type="InterPro" id="IPR001453">
    <property type="entry name" value="MoaB/Mog_dom"/>
</dbReference>
<dbReference type="KEGG" id="pth:PTH_0485"/>